<evidence type="ECO:0000256" key="1">
    <source>
        <dbReference type="SAM" id="MobiDB-lite"/>
    </source>
</evidence>
<reference evidence="3 4" key="1">
    <citation type="submission" date="2020-10" db="EMBL/GenBank/DDBJ databases">
        <authorList>
            <person name="Castelo-Branco R."/>
            <person name="Eusebio N."/>
            <person name="Adriana R."/>
            <person name="Vieira A."/>
            <person name="Brugerolle De Fraissinette N."/>
            <person name="Rezende De Castro R."/>
            <person name="Schneider M.P."/>
            <person name="Vasconcelos V."/>
            <person name="Leao P.N."/>
        </authorList>
    </citation>
    <scope>NUCLEOTIDE SEQUENCE [LARGE SCALE GENOMIC DNA]</scope>
    <source>
        <strain evidence="3 4">LEGE 00250</strain>
    </source>
</reference>
<dbReference type="Proteomes" id="UP000606776">
    <property type="component" value="Unassembled WGS sequence"/>
</dbReference>
<evidence type="ECO:0000259" key="2">
    <source>
        <dbReference type="Pfam" id="PF01471"/>
    </source>
</evidence>
<evidence type="ECO:0000313" key="3">
    <source>
        <dbReference type="EMBL" id="MBE9237810.1"/>
    </source>
</evidence>
<feature type="region of interest" description="Disordered" evidence="1">
    <location>
        <begin position="14"/>
        <end position="43"/>
    </location>
</feature>
<dbReference type="InterPro" id="IPR036365">
    <property type="entry name" value="PGBD-like_sf"/>
</dbReference>
<dbReference type="EMBL" id="JADEWB010000118">
    <property type="protein sequence ID" value="MBE9237810.1"/>
    <property type="molecule type" value="Genomic_DNA"/>
</dbReference>
<keyword evidence="4" id="KW-1185">Reference proteome</keyword>
<comment type="caution">
    <text evidence="3">The sequence shown here is derived from an EMBL/GenBank/DDBJ whole genome shotgun (WGS) entry which is preliminary data.</text>
</comment>
<evidence type="ECO:0000313" key="4">
    <source>
        <dbReference type="Proteomes" id="UP000606776"/>
    </source>
</evidence>
<dbReference type="RefSeq" id="WP_096565035.1">
    <property type="nucleotide sequence ID" value="NZ_JADEWB010000118.1"/>
</dbReference>
<dbReference type="Gene3D" id="1.10.101.10">
    <property type="entry name" value="PGBD-like superfamily/PGBD"/>
    <property type="match status" value="1"/>
</dbReference>
<dbReference type="InterPro" id="IPR002477">
    <property type="entry name" value="Peptidoglycan-bd-like"/>
</dbReference>
<dbReference type="Pfam" id="PF01471">
    <property type="entry name" value="PG_binding_1"/>
    <property type="match status" value="1"/>
</dbReference>
<name>A0ABR9VK92_9CYAN</name>
<accession>A0ABR9VK92</accession>
<dbReference type="InterPro" id="IPR036366">
    <property type="entry name" value="PGBDSf"/>
</dbReference>
<feature type="compositionally biased region" description="Polar residues" evidence="1">
    <location>
        <begin position="27"/>
        <end position="39"/>
    </location>
</feature>
<proteinExistence type="predicted"/>
<sequence>MTEIGLLMTGVLSTTQPNLPHLPEQRPLTTENGVHNSKNSQLSQLTSISQITPPEFMTVDGRDKPQISALAHQRDHILKQIRQKHLSSISFELADAQDIPTKEQLLARYPAHNRQPMPTLRFGSSGMSVRIMQRLLVSNGYGIRVDGIFGPLTEAAIKAFQSQRNLLVDGIVGQKTWWELSI</sequence>
<feature type="domain" description="Peptidoglycan binding-like" evidence="2">
    <location>
        <begin position="127"/>
        <end position="177"/>
    </location>
</feature>
<gene>
    <name evidence="3" type="ORF">IQ227_17680</name>
</gene>
<protein>
    <submittedName>
        <fullName evidence="3">Peptidoglycan-binding protein</fullName>
    </submittedName>
</protein>
<organism evidence="3 4">
    <name type="scientific">Sphaerospermopsis aphanizomenoides LEGE 00250</name>
    <dbReference type="NCBI Taxonomy" id="2777972"/>
    <lineage>
        <taxon>Bacteria</taxon>
        <taxon>Bacillati</taxon>
        <taxon>Cyanobacteriota</taxon>
        <taxon>Cyanophyceae</taxon>
        <taxon>Nostocales</taxon>
        <taxon>Aphanizomenonaceae</taxon>
        <taxon>Sphaerospermopsis</taxon>
        <taxon>Sphaerospermopsis aphanizomenoides</taxon>
    </lineage>
</organism>
<dbReference type="SUPFAM" id="SSF47090">
    <property type="entry name" value="PGBD-like"/>
    <property type="match status" value="1"/>
</dbReference>